<dbReference type="Pfam" id="PF13030">
    <property type="entry name" value="DUF3891"/>
    <property type="match status" value="1"/>
</dbReference>
<evidence type="ECO:0000313" key="1">
    <source>
        <dbReference type="EMBL" id="RKQ28804.1"/>
    </source>
</evidence>
<dbReference type="RefSeq" id="WP_121206046.1">
    <property type="nucleotide sequence ID" value="NZ_RBZP01000027.1"/>
</dbReference>
<keyword evidence="2" id="KW-1185">Reference proteome</keyword>
<evidence type="ECO:0000313" key="2">
    <source>
        <dbReference type="Proteomes" id="UP000269301"/>
    </source>
</evidence>
<protein>
    <submittedName>
        <fullName evidence="1">DUF3891 family protein</fullName>
    </submittedName>
</protein>
<dbReference type="AlphaFoldDB" id="A0A494ZT62"/>
<name>A0A494ZT62_9BACI</name>
<dbReference type="Proteomes" id="UP000269301">
    <property type="component" value="Unassembled WGS sequence"/>
</dbReference>
<accession>A0A494ZT62</accession>
<reference evidence="1 2" key="1">
    <citation type="journal article" date="2016" name="Int. J. Syst. Evol. Microbiol.">
        <title>Oceanobacillus halophilus sp. nov., a novel moderately halophilic bacterium from a hypersaline lake.</title>
        <authorList>
            <person name="Amoozegar M.A."/>
            <person name="Bagheri M."/>
            <person name="Makhdoumi A."/>
            <person name="Nikou M.M."/>
            <person name="Fazeli S.A.S."/>
            <person name="Schumann P."/>
            <person name="Sproer C."/>
            <person name="Sanchez-Porro C."/>
            <person name="Ventosa A."/>
        </authorList>
    </citation>
    <scope>NUCLEOTIDE SEQUENCE [LARGE SCALE GENOMIC DNA]</scope>
    <source>
        <strain evidence="1 2">DSM 23996</strain>
    </source>
</reference>
<sequence>MIVRESKDYFVMIEQDNHAEASKELMTHWKNNLFLGSNLRESVEYAIEKHDYGWKQFDKQPFWNDQTEAPYTFSDFPISPKTTIYTYGINEVEKHDLYAALLCSEHYKNFFVNIKSNEATRFIQQERERQKRLILTLGDVNRQYFQFHYGLLKLGDSLSLYLCLNEPGVSKENVHYFFQEGIDLPPHIEKINETKLSLEWKDKKTVAITPFPFEDEIKVTIKQKVVYKEAIQANGLLESYENAPYEEIKINVVSK</sequence>
<proteinExistence type="predicted"/>
<dbReference type="OrthoDB" id="190426at2"/>
<comment type="caution">
    <text evidence="1">The sequence shown here is derived from an EMBL/GenBank/DDBJ whole genome shotgun (WGS) entry which is preliminary data.</text>
</comment>
<dbReference type="InterPro" id="IPR024992">
    <property type="entry name" value="DUF3891"/>
</dbReference>
<dbReference type="EMBL" id="RBZP01000027">
    <property type="protein sequence ID" value="RKQ28804.1"/>
    <property type="molecule type" value="Genomic_DNA"/>
</dbReference>
<organism evidence="1 2">
    <name type="scientific">Oceanobacillus halophilus</name>
    <dbReference type="NCBI Taxonomy" id="930130"/>
    <lineage>
        <taxon>Bacteria</taxon>
        <taxon>Bacillati</taxon>
        <taxon>Bacillota</taxon>
        <taxon>Bacilli</taxon>
        <taxon>Bacillales</taxon>
        <taxon>Bacillaceae</taxon>
        <taxon>Oceanobacillus</taxon>
    </lineage>
</organism>
<gene>
    <name evidence="1" type="ORF">D8M06_18410</name>
</gene>